<feature type="domain" description="NADPH-dependent FMN reductase-like" evidence="1">
    <location>
        <begin position="8"/>
        <end position="153"/>
    </location>
</feature>
<proteinExistence type="predicted"/>
<organism evidence="2 3">
    <name type="scientific">Actinoallomurus oryzae</name>
    <dbReference type="NCBI Taxonomy" id="502180"/>
    <lineage>
        <taxon>Bacteria</taxon>
        <taxon>Bacillati</taxon>
        <taxon>Actinomycetota</taxon>
        <taxon>Actinomycetes</taxon>
        <taxon>Streptosporangiales</taxon>
        <taxon>Thermomonosporaceae</taxon>
        <taxon>Actinoallomurus</taxon>
    </lineage>
</organism>
<dbReference type="EMBL" id="BAABHF010000040">
    <property type="protein sequence ID" value="GAA4506936.1"/>
    <property type="molecule type" value="Genomic_DNA"/>
</dbReference>
<name>A0ABP8QQA0_9ACTN</name>
<dbReference type="Proteomes" id="UP001500503">
    <property type="component" value="Unassembled WGS sequence"/>
</dbReference>
<evidence type="ECO:0000313" key="3">
    <source>
        <dbReference type="Proteomes" id="UP001500503"/>
    </source>
</evidence>
<evidence type="ECO:0000313" key="2">
    <source>
        <dbReference type="EMBL" id="GAA4506936.1"/>
    </source>
</evidence>
<dbReference type="SUPFAM" id="SSF52218">
    <property type="entry name" value="Flavoproteins"/>
    <property type="match status" value="1"/>
</dbReference>
<dbReference type="Pfam" id="PF03358">
    <property type="entry name" value="FMN_red"/>
    <property type="match status" value="1"/>
</dbReference>
<comment type="caution">
    <text evidence="2">The sequence shown here is derived from an EMBL/GenBank/DDBJ whole genome shotgun (WGS) entry which is preliminary data.</text>
</comment>
<dbReference type="Gene3D" id="3.40.50.360">
    <property type="match status" value="1"/>
</dbReference>
<dbReference type="InterPro" id="IPR029039">
    <property type="entry name" value="Flavoprotein-like_sf"/>
</dbReference>
<protein>
    <submittedName>
        <fullName evidence="2">NADPH-dependent FMN reductase</fullName>
    </submittedName>
</protein>
<dbReference type="InterPro" id="IPR005025">
    <property type="entry name" value="FMN_Rdtase-like_dom"/>
</dbReference>
<keyword evidence="3" id="KW-1185">Reference proteome</keyword>
<gene>
    <name evidence="2" type="ORF">GCM10023191_064710</name>
</gene>
<dbReference type="PANTHER" id="PTHR30543">
    <property type="entry name" value="CHROMATE REDUCTASE"/>
    <property type="match status" value="1"/>
</dbReference>
<sequence>MVSPRPARVAVLGASLRKQSFNVRLAALAARMAATHGAEVRTVGFGDLTVPPLDTDALETDGVPEGARRFGDLLTETDGFIIAAPEYNYSVSGVLKNLIDWTSRIRPWPFTGRNGLLLSASTGAVGGVRGLWALRVPLEGLGAHVYPDMFPLAYAETALTADDDLADSALRERLDRLVGAFVDLTRTHALRRNV</sequence>
<reference evidence="3" key="1">
    <citation type="journal article" date="2019" name="Int. J. Syst. Evol. Microbiol.">
        <title>The Global Catalogue of Microorganisms (GCM) 10K type strain sequencing project: providing services to taxonomists for standard genome sequencing and annotation.</title>
        <authorList>
            <consortium name="The Broad Institute Genomics Platform"/>
            <consortium name="The Broad Institute Genome Sequencing Center for Infectious Disease"/>
            <person name="Wu L."/>
            <person name="Ma J."/>
        </authorList>
    </citation>
    <scope>NUCLEOTIDE SEQUENCE [LARGE SCALE GENOMIC DNA]</scope>
    <source>
        <strain evidence="3">JCM 17933</strain>
    </source>
</reference>
<accession>A0ABP8QQA0</accession>
<dbReference type="PANTHER" id="PTHR30543:SF21">
    <property type="entry name" value="NAD(P)H-DEPENDENT FMN REDUCTASE LOT6"/>
    <property type="match status" value="1"/>
</dbReference>
<evidence type="ECO:0000259" key="1">
    <source>
        <dbReference type="Pfam" id="PF03358"/>
    </source>
</evidence>
<dbReference type="InterPro" id="IPR050712">
    <property type="entry name" value="NAD(P)H-dep_reductase"/>
</dbReference>